<reference evidence="1 2" key="1">
    <citation type="submission" date="2018-10" db="EMBL/GenBank/DDBJ databases">
        <title>Bradyrhizobium sp. nov., isolated from effective nodules of peanut in China.</title>
        <authorList>
            <person name="Li Y."/>
        </authorList>
    </citation>
    <scope>NUCLEOTIDE SEQUENCE [LARGE SCALE GENOMIC DNA]</scope>
    <source>
        <strain evidence="1 2">CCBAU 51781</strain>
    </source>
</reference>
<keyword evidence="2" id="KW-1185">Reference proteome</keyword>
<evidence type="ECO:0000313" key="2">
    <source>
        <dbReference type="Proteomes" id="UP000289946"/>
    </source>
</evidence>
<proteinExistence type="predicted"/>
<sequence>MLGVPVACLTHGHAVLVSATRDAFEVRYIVTQPAPDNVISTTVRAWVPDLFSTTLHASIPWD</sequence>
<evidence type="ECO:0000313" key="1">
    <source>
        <dbReference type="EMBL" id="RXG90289.1"/>
    </source>
</evidence>
<name>A0ABY0DDX2_9BRAD</name>
<protein>
    <submittedName>
        <fullName evidence="1">Uncharacterized protein</fullName>
    </submittedName>
</protein>
<comment type="caution">
    <text evidence="1">The sequence shown here is derived from an EMBL/GenBank/DDBJ whole genome shotgun (WGS) entry which is preliminary data.</text>
</comment>
<dbReference type="Proteomes" id="UP000289946">
    <property type="component" value="Unassembled WGS sequence"/>
</dbReference>
<gene>
    <name evidence="1" type="ORF">EAS62_27590</name>
</gene>
<accession>A0ABY0DDX2</accession>
<organism evidence="1 2">
    <name type="scientific">Bradyrhizobium zhanjiangense</name>
    <dbReference type="NCBI Taxonomy" id="1325107"/>
    <lineage>
        <taxon>Bacteria</taxon>
        <taxon>Pseudomonadati</taxon>
        <taxon>Pseudomonadota</taxon>
        <taxon>Alphaproteobacteria</taxon>
        <taxon>Hyphomicrobiales</taxon>
        <taxon>Nitrobacteraceae</taxon>
        <taxon>Bradyrhizobium</taxon>
    </lineage>
</organism>
<dbReference type="EMBL" id="RDRA01000017">
    <property type="protein sequence ID" value="RXG90289.1"/>
    <property type="molecule type" value="Genomic_DNA"/>
</dbReference>